<dbReference type="FunFam" id="3.40.50.300:FF:000593">
    <property type="entry name" value="DNA repair protein RAD50"/>
    <property type="match status" value="1"/>
</dbReference>
<dbReference type="InterPro" id="IPR004584">
    <property type="entry name" value="Rad50_eukaryotes"/>
</dbReference>
<evidence type="ECO:0000256" key="18">
    <source>
        <dbReference type="ARBA" id="ARBA00049360"/>
    </source>
</evidence>
<accession>A0A0P4W735</accession>
<keyword evidence="7 19" id="KW-0479">Metal-binding</keyword>
<proteinExistence type="inferred from homology"/>
<evidence type="ECO:0000256" key="12">
    <source>
        <dbReference type="ARBA" id="ARBA00022840"/>
    </source>
</evidence>
<evidence type="ECO:0000256" key="20">
    <source>
        <dbReference type="SAM" id="Coils"/>
    </source>
</evidence>
<keyword evidence="9" id="KW-0227">DNA damage</keyword>
<dbReference type="Pfam" id="PF13476">
    <property type="entry name" value="AAA_23"/>
    <property type="match status" value="1"/>
</dbReference>
<evidence type="ECO:0000256" key="6">
    <source>
        <dbReference type="ARBA" id="ARBA00022454"/>
    </source>
</evidence>
<organism evidence="22">
    <name type="scientific">Scylla olivacea</name>
    <name type="common">Orange mud crab</name>
    <name type="synonym">Cancer olivacea</name>
    <dbReference type="NCBI Taxonomy" id="85551"/>
    <lineage>
        <taxon>Eukaryota</taxon>
        <taxon>Metazoa</taxon>
        <taxon>Ecdysozoa</taxon>
        <taxon>Arthropoda</taxon>
        <taxon>Crustacea</taxon>
        <taxon>Multicrustacea</taxon>
        <taxon>Malacostraca</taxon>
        <taxon>Eumalacostraca</taxon>
        <taxon>Eucarida</taxon>
        <taxon>Decapoda</taxon>
        <taxon>Pleocyemata</taxon>
        <taxon>Brachyura</taxon>
        <taxon>Eubrachyura</taxon>
        <taxon>Portunoidea</taxon>
        <taxon>Portunidae</taxon>
        <taxon>Portuninae</taxon>
        <taxon>Scylla</taxon>
    </lineage>
</organism>
<dbReference type="SUPFAM" id="SSF75712">
    <property type="entry name" value="Rad50 coiled-coil Zn hook"/>
    <property type="match status" value="1"/>
</dbReference>
<feature type="domain" description="Zinc-hook" evidence="21">
    <location>
        <begin position="641"/>
        <end position="738"/>
    </location>
</feature>
<evidence type="ECO:0000256" key="9">
    <source>
        <dbReference type="ARBA" id="ARBA00022763"/>
    </source>
</evidence>
<protein>
    <recommendedName>
        <fullName evidence="5">DNA repair protein RAD50</fullName>
    </recommendedName>
</protein>
<dbReference type="PROSITE" id="PS51131">
    <property type="entry name" value="ZN_HOOK"/>
    <property type="match status" value="1"/>
</dbReference>
<evidence type="ECO:0000259" key="21">
    <source>
        <dbReference type="PROSITE" id="PS51131"/>
    </source>
</evidence>
<dbReference type="EMBL" id="GDRN01067995">
    <property type="protein sequence ID" value="JAI64268.1"/>
    <property type="molecule type" value="Transcribed_RNA"/>
</dbReference>
<dbReference type="InterPro" id="IPR038729">
    <property type="entry name" value="Rad50/SbcC_AAA"/>
</dbReference>
<dbReference type="GO" id="GO:0003691">
    <property type="term" value="F:double-stranded telomeric DNA binding"/>
    <property type="evidence" value="ECO:0007669"/>
    <property type="project" value="TreeGrafter"/>
</dbReference>
<dbReference type="PANTHER" id="PTHR18867">
    <property type="entry name" value="RAD50"/>
    <property type="match status" value="1"/>
</dbReference>
<feature type="binding site" evidence="19">
    <location>
        <position position="685"/>
    </location>
    <ligand>
        <name>Zn(2+)</name>
        <dbReference type="ChEBI" id="CHEBI:29105"/>
    </ligand>
</feature>
<comment type="subcellular location">
    <subcellularLocation>
        <location evidence="3">Chromosome</location>
    </subcellularLocation>
    <subcellularLocation>
        <location evidence="2">Nucleus</location>
    </subcellularLocation>
</comment>
<evidence type="ECO:0000256" key="2">
    <source>
        <dbReference type="ARBA" id="ARBA00004123"/>
    </source>
</evidence>
<keyword evidence="11 19" id="KW-0862">Zinc</keyword>
<keyword evidence="8" id="KW-0547">Nucleotide-binding</keyword>
<keyword evidence="10" id="KW-0378">Hydrolase</keyword>
<comment type="cofactor">
    <cofactor evidence="1">
        <name>Zn(2+)</name>
        <dbReference type="ChEBI" id="CHEBI:29105"/>
    </cofactor>
</comment>
<dbReference type="GO" id="GO:0007004">
    <property type="term" value="P:telomere maintenance via telomerase"/>
    <property type="evidence" value="ECO:0007669"/>
    <property type="project" value="TreeGrafter"/>
</dbReference>
<dbReference type="GO" id="GO:0005524">
    <property type="term" value="F:ATP binding"/>
    <property type="evidence" value="ECO:0007669"/>
    <property type="project" value="UniProtKB-KW"/>
</dbReference>
<evidence type="ECO:0000256" key="10">
    <source>
        <dbReference type="ARBA" id="ARBA00022801"/>
    </source>
</evidence>
<dbReference type="GO" id="GO:0046872">
    <property type="term" value="F:metal ion binding"/>
    <property type="evidence" value="ECO:0007669"/>
    <property type="project" value="UniProtKB-UniRule"/>
</dbReference>
<feature type="binding site" evidence="19">
    <location>
        <position position="688"/>
    </location>
    <ligand>
        <name>Zn(2+)</name>
        <dbReference type="ChEBI" id="CHEBI:29105"/>
    </ligand>
</feature>
<evidence type="ECO:0000256" key="13">
    <source>
        <dbReference type="ARBA" id="ARBA00022842"/>
    </source>
</evidence>
<dbReference type="GO" id="GO:0006302">
    <property type="term" value="P:double-strand break repair"/>
    <property type="evidence" value="ECO:0007669"/>
    <property type="project" value="InterPro"/>
</dbReference>
<name>A0A0P4W735_SCYOL</name>
<dbReference type="GO" id="GO:0000722">
    <property type="term" value="P:telomere maintenance via recombination"/>
    <property type="evidence" value="ECO:0007669"/>
    <property type="project" value="UniProtKB-ARBA"/>
</dbReference>
<keyword evidence="12" id="KW-0067">ATP-binding</keyword>
<evidence type="ECO:0000256" key="7">
    <source>
        <dbReference type="ARBA" id="ARBA00022723"/>
    </source>
</evidence>
<feature type="coiled-coil region" evidence="20">
    <location>
        <begin position="614"/>
        <end position="668"/>
    </location>
</feature>
<evidence type="ECO:0000256" key="8">
    <source>
        <dbReference type="ARBA" id="ARBA00022741"/>
    </source>
</evidence>
<feature type="coiled-coil region" evidence="20">
    <location>
        <begin position="203"/>
        <end position="328"/>
    </location>
</feature>
<dbReference type="SUPFAM" id="SSF52540">
    <property type="entry name" value="P-loop containing nucleoside triphosphate hydrolases"/>
    <property type="match status" value="2"/>
</dbReference>
<dbReference type="GO" id="GO:0043047">
    <property type="term" value="F:single-stranded telomeric DNA binding"/>
    <property type="evidence" value="ECO:0007669"/>
    <property type="project" value="TreeGrafter"/>
</dbReference>
<evidence type="ECO:0000256" key="11">
    <source>
        <dbReference type="ARBA" id="ARBA00022833"/>
    </source>
</evidence>
<dbReference type="GO" id="GO:0051880">
    <property type="term" value="F:G-quadruplex DNA binding"/>
    <property type="evidence" value="ECO:0007669"/>
    <property type="project" value="TreeGrafter"/>
</dbReference>
<evidence type="ECO:0000256" key="4">
    <source>
        <dbReference type="ARBA" id="ARBA00009439"/>
    </source>
</evidence>
<evidence type="ECO:0000313" key="22">
    <source>
        <dbReference type="EMBL" id="JAI64267.1"/>
    </source>
</evidence>
<keyword evidence="15" id="KW-0234">DNA repair</keyword>
<feature type="coiled-coil region" evidence="20">
    <location>
        <begin position="798"/>
        <end position="921"/>
    </location>
</feature>
<reference evidence="22" key="1">
    <citation type="submission" date="2015-09" db="EMBL/GenBank/DDBJ databases">
        <title>Scylla olivacea transcriptome.</title>
        <authorList>
            <person name="Ikhwanuddin M."/>
        </authorList>
    </citation>
    <scope>NUCLEOTIDE SEQUENCE</scope>
</reference>
<keyword evidence="6" id="KW-0158">Chromosome</keyword>
<comment type="similarity">
    <text evidence="4">Belongs to the SMC family. RAD50 subfamily.</text>
</comment>
<dbReference type="GO" id="GO:0000794">
    <property type="term" value="C:condensed nuclear chromosome"/>
    <property type="evidence" value="ECO:0007669"/>
    <property type="project" value="TreeGrafter"/>
</dbReference>
<dbReference type="Pfam" id="PF04423">
    <property type="entry name" value="Rad50_zn_hook"/>
    <property type="match status" value="1"/>
</dbReference>
<keyword evidence="14 20" id="KW-0175">Coiled coil</keyword>
<comment type="catalytic activity">
    <reaction evidence="18">
        <text>ATP + H2O = ADP + phosphate + H(+)</text>
        <dbReference type="Rhea" id="RHEA:13065"/>
        <dbReference type="ChEBI" id="CHEBI:15377"/>
        <dbReference type="ChEBI" id="CHEBI:15378"/>
        <dbReference type="ChEBI" id="CHEBI:30616"/>
        <dbReference type="ChEBI" id="CHEBI:43474"/>
        <dbReference type="ChEBI" id="CHEBI:456216"/>
    </reaction>
</comment>
<dbReference type="Gene3D" id="1.10.287.1490">
    <property type="match status" value="1"/>
</dbReference>
<dbReference type="GO" id="GO:0016887">
    <property type="term" value="F:ATP hydrolysis activity"/>
    <property type="evidence" value="ECO:0007669"/>
    <property type="project" value="InterPro"/>
</dbReference>
<feature type="coiled-coil region" evidence="20">
    <location>
        <begin position="976"/>
        <end position="1101"/>
    </location>
</feature>
<keyword evidence="16" id="KW-0539">Nucleus</keyword>
<dbReference type="PANTHER" id="PTHR18867:SF12">
    <property type="entry name" value="DNA REPAIR PROTEIN RAD50"/>
    <property type="match status" value="1"/>
</dbReference>
<evidence type="ECO:0000256" key="17">
    <source>
        <dbReference type="ARBA" id="ARBA00023254"/>
    </source>
</evidence>
<dbReference type="NCBIfam" id="TIGR00606">
    <property type="entry name" value="rad50"/>
    <property type="match status" value="1"/>
</dbReference>
<evidence type="ECO:0000256" key="15">
    <source>
        <dbReference type="ARBA" id="ARBA00023204"/>
    </source>
</evidence>
<dbReference type="GO" id="GO:0030870">
    <property type="term" value="C:Mre11 complex"/>
    <property type="evidence" value="ECO:0007669"/>
    <property type="project" value="InterPro"/>
</dbReference>
<evidence type="ECO:0000256" key="16">
    <source>
        <dbReference type="ARBA" id="ARBA00023242"/>
    </source>
</evidence>
<keyword evidence="17" id="KW-0469">Meiosis</keyword>
<evidence type="ECO:0000256" key="3">
    <source>
        <dbReference type="ARBA" id="ARBA00004286"/>
    </source>
</evidence>
<evidence type="ECO:0000256" key="14">
    <source>
        <dbReference type="ARBA" id="ARBA00023054"/>
    </source>
</evidence>
<dbReference type="InterPro" id="IPR013134">
    <property type="entry name" value="Zn_hook_RAD50"/>
</dbReference>
<dbReference type="EMBL" id="GDRN01067996">
    <property type="protein sequence ID" value="JAI64267.1"/>
    <property type="molecule type" value="Transcribed_RNA"/>
</dbReference>
<dbReference type="Gene3D" id="3.40.50.300">
    <property type="entry name" value="P-loop containing nucleotide triphosphate hydrolases"/>
    <property type="match status" value="2"/>
</dbReference>
<evidence type="ECO:0000256" key="19">
    <source>
        <dbReference type="PROSITE-ProRule" id="PRU00471"/>
    </source>
</evidence>
<sequence length="1312" mass="152294">MSHIKKLAILGVRSFGPDESKVIEFNRPLTLILGQNGCGKTTIIESLKYVTTGDTPPGSGSGSSFVHDPKMAREMKVKGQVKLQFSNVRGKLMTAMRSMEATQKPKKVEVKTITTTIAMRDDSGHITTIDGKCNDVLASMATYLGVSKAILNNVIFCHQEESNWPLDEGKKVKEKFDAIFSATLYIKTLEAIKKHRKDMMLNIKNMKIHLDLLRQLKEEARRKQTDLEDSEKQERSLIDEKEQIAVEMVPVLKRLKEIARVEDDLVAIKEELAGKNHQLKSLREIQEELRESLTEQFSCSDQELFNMISDFKENLEKAEGQQQRLMSEGWEIDQEMQERQQESACVQRRQGELEAAYATHKRELVWRNTTMADLVREFSLSEFRNVSEFCDQETEAVLSLLMKHVERQRADIQTKKKEFEENEAELQTEIDKLRSEEAALQYKIKSKSTELSEMNQKIREKKQKLMRTESELSYTNLDTIKEELAQMEEKIRAEEAQVSTKVMVEEIDEEKRKRRELQGNLDEAKRLVSKMTRQAEDRSQLDIYTKERKDLENKIEFLKRKHAEEFEHLLGEMPQDNIKNKVDTCMHSLRKCIAETQESLSSLNKRKVQLDTTIKSLKVQTERKEKEISELENKVNSICGGMDLDRSLVKAKKTKEDLTREKADLASSIGVLKKFQDRLRQKDCCPLCHRDFVAKDEVLSLIEELEEKVSRIPEKLTAVKDKLEDQEKLHDQMIQLQPQRDQAIQVHSELEKIRAQMEEDMKELQSVNHDIENKTELLEMTQSDEETAHSIHGDVTTIENHLKRVKQLGVLIEDLQATLGGADGGLSLEEAMAQHGEMEDHHRKTQLRLEELQEKLREHQDRLQGYKNRKLELSRQELELKNKMQEMEKLKEEKTCLEEKHKQLEEEIEQAQVEIAPYKYKISEKTKEKTQITKNKENYIDAENKKVNAVLEKHRSALNTHSSISEYIAGGGKKNLLDIHQKISSLQEKISSLESRKQLLNEENRKLEKEITNHRERKRNLDDEKKIREKEREAKTVQREISSLEERIGGFSLETLTEEKMQLSNRGTSLQTKKSKLEGNLQELEKKISLLKRDLERKEMKEAAYNFKKKMLELKCTEMAVEDANIYHKVLDTAIMRFHREKMKTLNSIVRELWRQTYKGNDIDYIEIRTKDTEAKGADKRQTYDYRVIMVKNDTEMDMRGRCSAGQKVLASLLIRMALAETFSSQCGILALDEPTTNLDRENIDALAMALTEIVNARRNRASSQLIVISHDSNFLEKLAYSSLVDEYIEVTRNEMGLSQITKCRTKEATRV</sequence>
<feature type="coiled-coil region" evidence="20">
    <location>
        <begin position="402"/>
        <end position="568"/>
    </location>
</feature>
<feature type="coiled-coil region" evidence="20">
    <location>
        <begin position="740"/>
        <end position="774"/>
    </location>
</feature>
<dbReference type="Pfam" id="PF13558">
    <property type="entry name" value="SbcC_Walker_B"/>
    <property type="match status" value="1"/>
</dbReference>
<dbReference type="GO" id="GO:0070192">
    <property type="term" value="P:chromosome organization involved in meiotic cell cycle"/>
    <property type="evidence" value="ECO:0007669"/>
    <property type="project" value="TreeGrafter"/>
</dbReference>
<keyword evidence="13" id="KW-0460">Magnesium</keyword>
<evidence type="ECO:0000256" key="1">
    <source>
        <dbReference type="ARBA" id="ARBA00001947"/>
    </source>
</evidence>
<dbReference type="InterPro" id="IPR027417">
    <property type="entry name" value="P-loop_NTPase"/>
</dbReference>
<evidence type="ECO:0000256" key="5">
    <source>
        <dbReference type="ARBA" id="ARBA00017893"/>
    </source>
</evidence>